<organism evidence="2">
    <name type="scientific">uncultured Arthrobacter sp</name>
    <dbReference type="NCBI Taxonomy" id="114050"/>
    <lineage>
        <taxon>Bacteria</taxon>
        <taxon>Bacillati</taxon>
        <taxon>Actinomycetota</taxon>
        <taxon>Actinomycetes</taxon>
        <taxon>Micrococcales</taxon>
        <taxon>Micrococcaceae</taxon>
        <taxon>Arthrobacter</taxon>
        <taxon>environmental samples</taxon>
    </lineage>
</organism>
<dbReference type="EMBL" id="CADCTE010000103">
    <property type="protein sequence ID" value="CAA9245014.1"/>
    <property type="molecule type" value="Genomic_DNA"/>
</dbReference>
<gene>
    <name evidence="2" type="ORF">AVDCRST_MAG83-1855</name>
</gene>
<evidence type="ECO:0000256" key="1">
    <source>
        <dbReference type="SAM" id="MobiDB-lite"/>
    </source>
</evidence>
<feature type="compositionally biased region" description="Basic residues" evidence="1">
    <location>
        <begin position="70"/>
        <end position="79"/>
    </location>
</feature>
<feature type="non-terminal residue" evidence="2">
    <location>
        <position position="1"/>
    </location>
</feature>
<accession>A0A6J4I826</accession>
<feature type="compositionally biased region" description="Basic and acidic residues" evidence="1">
    <location>
        <begin position="10"/>
        <end position="21"/>
    </location>
</feature>
<reference evidence="2" key="1">
    <citation type="submission" date="2020-02" db="EMBL/GenBank/DDBJ databases">
        <authorList>
            <person name="Meier V. D."/>
        </authorList>
    </citation>
    <scope>NUCLEOTIDE SEQUENCE</scope>
    <source>
        <strain evidence="2">AVDCRST_MAG83</strain>
    </source>
</reference>
<feature type="non-terminal residue" evidence="2">
    <location>
        <position position="79"/>
    </location>
</feature>
<protein>
    <submittedName>
        <fullName evidence="2">Uncharacterized protein</fullName>
    </submittedName>
</protein>
<evidence type="ECO:0000313" key="2">
    <source>
        <dbReference type="EMBL" id="CAA9245014.1"/>
    </source>
</evidence>
<feature type="compositionally biased region" description="Polar residues" evidence="1">
    <location>
        <begin position="58"/>
        <end position="69"/>
    </location>
</feature>
<dbReference type="AlphaFoldDB" id="A0A6J4I826"/>
<feature type="region of interest" description="Disordered" evidence="1">
    <location>
        <begin position="1"/>
        <end position="79"/>
    </location>
</feature>
<sequence>CPLGPGPLPRRQELEGLEGHRSTQFRQGTGHALSTVIPAQNPGRSTAGRNLKARKQQSGHGTAHFTNRPRNSRAGRAWH</sequence>
<proteinExistence type="predicted"/>
<name>A0A6J4I826_9MICC</name>